<dbReference type="EMBL" id="LAZR01001224">
    <property type="protein sequence ID" value="KKN48403.1"/>
    <property type="molecule type" value="Genomic_DNA"/>
</dbReference>
<comment type="caution">
    <text evidence="1">The sequence shown here is derived from an EMBL/GenBank/DDBJ whole genome shotgun (WGS) entry which is preliminary data.</text>
</comment>
<dbReference type="AlphaFoldDB" id="A0A0F9U449"/>
<reference evidence="1" key="1">
    <citation type="journal article" date="2015" name="Nature">
        <title>Complex archaea that bridge the gap between prokaryotes and eukaryotes.</title>
        <authorList>
            <person name="Spang A."/>
            <person name="Saw J.H."/>
            <person name="Jorgensen S.L."/>
            <person name="Zaremba-Niedzwiedzka K."/>
            <person name="Martijn J."/>
            <person name="Lind A.E."/>
            <person name="van Eijk R."/>
            <person name="Schleper C."/>
            <person name="Guy L."/>
            <person name="Ettema T.J."/>
        </authorList>
    </citation>
    <scope>NUCLEOTIDE SEQUENCE</scope>
</reference>
<evidence type="ECO:0000313" key="1">
    <source>
        <dbReference type="EMBL" id="KKN48403.1"/>
    </source>
</evidence>
<proteinExistence type="predicted"/>
<accession>A0A0F9U449</accession>
<gene>
    <name evidence="1" type="ORF">LCGC14_0653500</name>
</gene>
<organism evidence="1">
    <name type="scientific">marine sediment metagenome</name>
    <dbReference type="NCBI Taxonomy" id="412755"/>
    <lineage>
        <taxon>unclassified sequences</taxon>
        <taxon>metagenomes</taxon>
        <taxon>ecological metagenomes</taxon>
    </lineage>
</organism>
<sequence>MLKICSKCKQTKPLPSFNESKLQPDGYCGWCQDCQKQYGFADFDNMGQPAKKKLKKKKGRVVFCRDMGEDCNTANGNKGCIRCGFLFEASLKYFGLDISKKDHLSTKCKTCIGIIRQQKARKNKAYVQRHWRAYNEVGKLLTE</sequence>
<protein>
    <submittedName>
        <fullName evidence="1">Uncharacterized protein</fullName>
    </submittedName>
</protein>
<name>A0A0F9U449_9ZZZZ</name>